<evidence type="ECO:0000313" key="1">
    <source>
        <dbReference type="EMBL" id="CAD8130263.1"/>
    </source>
</evidence>
<dbReference type="Proteomes" id="UP000692954">
    <property type="component" value="Unassembled WGS sequence"/>
</dbReference>
<proteinExistence type="predicted"/>
<gene>
    <name evidence="1" type="ORF">PSON_ATCC_30995.1.T2720011</name>
</gene>
<reference evidence="1" key="1">
    <citation type="submission" date="2021-01" db="EMBL/GenBank/DDBJ databases">
        <authorList>
            <consortium name="Genoscope - CEA"/>
            <person name="William W."/>
        </authorList>
    </citation>
    <scope>NUCLEOTIDE SEQUENCE</scope>
</reference>
<comment type="caution">
    <text evidence="1">The sequence shown here is derived from an EMBL/GenBank/DDBJ whole genome shotgun (WGS) entry which is preliminary data.</text>
</comment>
<dbReference type="AlphaFoldDB" id="A0A8S1RSI4"/>
<sequence>MQGILLSTSLSESSKSKQLHVMSQNIEAETRQRKYVSSFEHSLRYIVYSLSCYQGIFCQMSLLKSAKISQRMQSSKKVEVAILMLKNIVLNTKANVMSKINSKEKLQVQRFNHFCTCCNHLQERKSEIKFQQSKLRKNGVKNVVAIDLSLNLKQTEEKRTQKVQRSRDPGEKEEIVKQEIPIEIEKQELNGKKVKLEMVKAELALLIFK</sequence>
<protein>
    <submittedName>
        <fullName evidence="1">Uncharacterized protein</fullName>
    </submittedName>
</protein>
<accession>A0A8S1RSI4</accession>
<organism evidence="1 2">
    <name type="scientific">Paramecium sonneborni</name>
    <dbReference type="NCBI Taxonomy" id="65129"/>
    <lineage>
        <taxon>Eukaryota</taxon>
        <taxon>Sar</taxon>
        <taxon>Alveolata</taxon>
        <taxon>Ciliophora</taxon>
        <taxon>Intramacronucleata</taxon>
        <taxon>Oligohymenophorea</taxon>
        <taxon>Peniculida</taxon>
        <taxon>Parameciidae</taxon>
        <taxon>Paramecium</taxon>
    </lineage>
</organism>
<dbReference type="EMBL" id="CAJJDN010000272">
    <property type="protein sequence ID" value="CAD8130263.1"/>
    <property type="molecule type" value="Genomic_DNA"/>
</dbReference>
<keyword evidence="2" id="KW-1185">Reference proteome</keyword>
<name>A0A8S1RSI4_9CILI</name>
<evidence type="ECO:0000313" key="2">
    <source>
        <dbReference type="Proteomes" id="UP000692954"/>
    </source>
</evidence>